<accession>A0A4Q2DKX1</accession>
<feature type="transmembrane region" description="Helical" evidence="1">
    <location>
        <begin position="246"/>
        <end position="266"/>
    </location>
</feature>
<evidence type="ECO:0000313" key="3">
    <source>
        <dbReference type="Proteomes" id="UP000290288"/>
    </source>
</evidence>
<name>A0A4Q2DKX1_9AGAR</name>
<dbReference type="AlphaFoldDB" id="A0A4Q2DKX1"/>
<keyword evidence="1" id="KW-1133">Transmembrane helix</keyword>
<comment type="caution">
    <text evidence="2">The sequence shown here is derived from an EMBL/GenBank/DDBJ whole genome shotgun (WGS) entry which is preliminary data.</text>
</comment>
<dbReference type="STRING" id="2316362.A0A4Q2DKX1"/>
<organism evidence="2 3">
    <name type="scientific">Candolleomyces aberdarensis</name>
    <dbReference type="NCBI Taxonomy" id="2316362"/>
    <lineage>
        <taxon>Eukaryota</taxon>
        <taxon>Fungi</taxon>
        <taxon>Dikarya</taxon>
        <taxon>Basidiomycota</taxon>
        <taxon>Agaricomycotina</taxon>
        <taxon>Agaricomycetes</taxon>
        <taxon>Agaricomycetidae</taxon>
        <taxon>Agaricales</taxon>
        <taxon>Agaricineae</taxon>
        <taxon>Psathyrellaceae</taxon>
        <taxon>Candolleomyces</taxon>
    </lineage>
</organism>
<protein>
    <submittedName>
        <fullName evidence="2">Uncharacterized protein</fullName>
    </submittedName>
</protein>
<evidence type="ECO:0000256" key="1">
    <source>
        <dbReference type="SAM" id="Phobius"/>
    </source>
</evidence>
<dbReference type="OrthoDB" id="3339358at2759"/>
<sequence length="554" mass="61642">MTHAYVIASSIVVPTILWVFNQAWSLPPFVPRQVVDENDLFPLLFAPWAGPQSLFAILSRILQVIALFRLPPLPISIYFQYTYALWIYIALARTLAGWVLSRCVGWALPRLFRHWALYEPSSGFGPMLFVLSVWQTTDTLVIIRTTQGVLPGPPTRRYGYLPHALVFGMLLCWLENAPWTYGIALLACFAIVLALLILSFVFPRLGAASNQTERIFDDGGDAEMAIIGEPLSQPSPSTKLSLRRTITLGLLSLVIMEAPYNIFPIFTPITLTPMPPPPSPPSPLLEILVLTYPRSDLEANLKIMQTTIQSYLPLLGNDTHLSIFTHATEHRAFERLQQTFSDSTITFFADNDTHPDAYEGHYLHLAEAFRWVSGPRPNLPQAEWVMLIEDDFPLCAGHVGRDALRRVLTILEASRPSPDSPVPRRRGGFIGTGGSGLIIHNTLLPILQLVLHAHAEKQSKLPLGGNRRPPDLVLQDCLLGKDPLCALTRGDVCPDQNSKPSNCGLVITSRLVMDHIGGMYTTTVGKATNSDKWRCGWRHPFHGSKGVEVVVTDW</sequence>
<proteinExistence type="predicted"/>
<feature type="transmembrane region" description="Helical" evidence="1">
    <location>
        <begin position="182"/>
        <end position="202"/>
    </location>
</feature>
<dbReference type="EMBL" id="SDEE01000140">
    <property type="protein sequence ID" value="RXW20613.1"/>
    <property type="molecule type" value="Genomic_DNA"/>
</dbReference>
<dbReference type="Proteomes" id="UP000290288">
    <property type="component" value="Unassembled WGS sequence"/>
</dbReference>
<keyword evidence="1" id="KW-0812">Transmembrane</keyword>
<feature type="transmembrane region" description="Helical" evidence="1">
    <location>
        <begin position="83"/>
        <end position="108"/>
    </location>
</feature>
<keyword evidence="1" id="KW-0472">Membrane</keyword>
<evidence type="ECO:0000313" key="2">
    <source>
        <dbReference type="EMBL" id="RXW20613.1"/>
    </source>
</evidence>
<gene>
    <name evidence="2" type="ORF">EST38_g5221</name>
</gene>
<reference evidence="2 3" key="1">
    <citation type="submission" date="2019-01" db="EMBL/GenBank/DDBJ databases">
        <title>Draft genome sequence of Psathyrella aberdarensis IHI B618.</title>
        <authorList>
            <person name="Buettner E."/>
            <person name="Kellner H."/>
        </authorList>
    </citation>
    <scope>NUCLEOTIDE SEQUENCE [LARGE SCALE GENOMIC DNA]</scope>
    <source>
        <strain evidence="2 3">IHI B618</strain>
    </source>
</reference>
<keyword evidence="3" id="KW-1185">Reference proteome</keyword>
<feature type="transmembrane region" description="Helical" evidence="1">
    <location>
        <begin position="49"/>
        <end position="71"/>
    </location>
</feature>